<proteinExistence type="predicted"/>
<evidence type="ECO:0000256" key="1">
    <source>
        <dbReference type="ARBA" id="ARBA00022729"/>
    </source>
</evidence>
<dbReference type="InterPro" id="IPR029046">
    <property type="entry name" value="LolA/LolB/LppX"/>
</dbReference>
<dbReference type="Proteomes" id="UP000239522">
    <property type="component" value="Unassembled WGS sequence"/>
</dbReference>
<feature type="signal peptide" evidence="2">
    <location>
        <begin position="1"/>
        <end position="19"/>
    </location>
</feature>
<keyword evidence="1 2" id="KW-0732">Signal</keyword>
<feature type="chain" id="PRO_5015671419" description="Cell envelope biogenesis protein LolA" evidence="2">
    <location>
        <begin position="20"/>
        <end position="218"/>
    </location>
</feature>
<keyword evidence="4" id="KW-1185">Reference proteome</keyword>
<dbReference type="RefSeq" id="WP_104808786.1">
    <property type="nucleotide sequence ID" value="NZ_MQUA01000013.1"/>
</dbReference>
<dbReference type="OrthoDB" id="1491557at2"/>
<evidence type="ECO:0008006" key="5">
    <source>
        <dbReference type="Google" id="ProtNLM"/>
    </source>
</evidence>
<dbReference type="InterPro" id="IPR004564">
    <property type="entry name" value="OM_lipoprot_carrier_LolA-like"/>
</dbReference>
<dbReference type="AlphaFoldDB" id="A0A2S7KV63"/>
<dbReference type="CDD" id="cd16325">
    <property type="entry name" value="LolA"/>
    <property type="match status" value="1"/>
</dbReference>
<gene>
    <name evidence="3" type="ORF">BST83_04670</name>
</gene>
<evidence type="ECO:0000313" key="3">
    <source>
        <dbReference type="EMBL" id="PQB06534.1"/>
    </source>
</evidence>
<dbReference type="SUPFAM" id="SSF89392">
    <property type="entry name" value="Prokaryotic lipoproteins and lipoprotein localization factors"/>
    <property type="match status" value="1"/>
</dbReference>
<protein>
    <recommendedName>
        <fullName evidence="5">Cell envelope biogenesis protein LolA</fullName>
    </recommendedName>
</protein>
<organism evidence="3 4">
    <name type="scientific">Polaribacter filamentus</name>
    <dbReference type="NCBI Taxonomy" id="53483"/>
    <lineage>
        <taxon>Bacteria</taxon>
        <taxon>Pseudomonadati</taxon>
        <taxon>Bacteroidota</taxon>
        <taxon>Flavobacteriia</taxon>
        <taxon>Flavobacteriales</taxon>
        <taxon>Flavobacteriaceae</taxon>
    </lineage>
</organism>
<reference evidence="3 4" key="1">
    <citation type="submission" date="2016-11" db="EMBL/GenBank/DDBJ databases">
        <title>Trade-off between light-utilization and light-protection in marine flavobacteria.</title>
        <authorList>
            <person name="Kumagai Y."/>
        </authorList>
    </citation>
    <scope>NUCLEOTIDE SEQUENCE [LARGE SCALE GENOMIC DNA]</scope>
    <source>
        <strain evidence="3 4">ATCC 700397</strain>
    </source>
</reference>
<dbReference type="Gene3D" id="2.50.20.10">
    <property type="entry name" value="Lipoprotein localisation LolA/LolB/LppX"/>
    <property type="match status" value="1"/>
</dbReference>
<evidence type="ECO:0000256" key="2">
    <source>
        <dbReference type="SAM" id="SignalP"/>
    </source>
</evidence>
<sequence>MKKITTLFLSLFITTIAISQNSKGAKSLLDDVSAKMGAYQNMFIGFSQTLSNEDAGIKEGDEPPIRGEIYLQGEKYNLKYLGNDFMYDGKKLYVINNDEKEISITNGDIDGDDGFIYPSKLLTFHKEGYNFKMGKLQDMNGRKIQFVTLNPIDSNSDIVKVELGIDAKTMHIYKLIQTGSNGSKTTFTITEFKSNQPLSETFFRFDKKRYLGQNYTID</sequence>
<dbReference type="EMBL" id="MQUA01000013">
    <property type="protein sequence ID" value="PQB06534.1"/>
    <property type="molecule type" value="Genomic_DNA"/>
</dbReference>
<evidence type="ECO:0000313" key="4">
    <source>
        <dbReference type="Proteomes" id="UP000239522"/>
    </source>
</evidence>
<comment type="caution">
    <text evidence="3">The sequence shown here is derived from an EMBL/GenBank/DDBJ whole genome shotgun (WGS) entry which is preliminary data.</text>
</comment>
<dbReference type="Pfam" id="PF03548">
    <property type="entry name" value="LolA"/>
    <property type="match status" value="1"/>
</dbReference>
<name>A0A2S7KV63_9FLAO</name>
<accession>A0A2S7KV63</accession>